<proteinExistence type="predicted"/>
<dbReference type="Proteomes" id="UP000887013">
    <property type="component" value="Unassembled WGS sequence"/>
</dbReference>
<dbReference type="AlphaFoldDB" id="A0A8X6QN92"/>
<gene>
    <name evidence="1" type="ORF">NPIL_648231</name>
</gene>
<dbReference type="EMBL" id="BMAW01083378">
    <property type="protein sequence ID" value="GFU33784.1"/>
    <property type="molecule type" value="Genomic_DNA"/>
</dbReference>
<evidence type="ECO:0000313" key="1">
    <source>
        <dbReference type="EMBL" id="GFU33784.1"/>
    </source>
</evidence>
<evidence type="ECO:0000313" key="2">
    <source>
        <dbReference type="Proteomes" id="UP000887013"/>
    </source>
</evidence>
<organism evidence="1 2">
    <name type="scientific">Nephila pilipes</name>
    <name type="common">Giant wood spider</name>
    <name type="synonym">Nephila maculata</name>
    <dbReference type="NCBI Taxonomy" id="299642"/>
    <lineage>
        <taxon>Eukaryota</taxon>
        <taxon>Metazoa</taxon>
        <taxon>Ecdysozoa</taxon>
        <taxon>Arthropoda</taxon>
        <taxon>Chelicerata</taxon>
        <taxon>Arachnida</taxon>
        <taxon>Araneae</taxon>
        <taxon>Araneomorphae</taxon>
        <taxon>Entelegynae</taxon>
        <taxon>Araneoidea</taxon>
        <taxon>Nephilidae</taxon>
        <taxon>Nephila</taxon>
    </lineage>
</organism>
<accession>A0A8X6QN92</accession>
<comment type="caution">
    <text evidence="1">The sequence shown here is derived from an EMBL/GenBank/DDBJ whole genome shotgun (WGS) entry which is preliminary data.</text>
</comment>
<keyword evidence="2" id="KW-1185">Reference proteome</keyword>
<reference evidence="1" key="1">
    <citation type="submission" date="2020-08" db="EMBL/GenBank/DDBJ databases">
        <title>Multicomponent nature underlies the extraordinary mechanical properties of spider dragline silk.</title>
        <authorList>
            <person name="Kono N."/>
            <person name="Nakamura H."/>
            <person name="Mori M."/>
            <person name="Yoshida Y."/>
            <person name="Ohtoshi R."/>
            <person name="Malay A.D."/>
            <person name="Moran D.A.P."/>
            <person name="Tomita M."/>
            <person name="Numata K."/>
            <person name="Arakawa K."/>
        </authorList>
    </citation>
    <scope>NUCLEOTIDE SEQUENCE</scope>
</reference>
<protein>
    <submittedName>
        <fullName evidence="1">Uncharacterized protein</fullName>
    </submittedName>
</protein>
<name>A0A8X6QN92_NEPPI</name>
<sequence>MKHEEKVVASNRHKSSKLSYVVVAPVVFQGNSIEDKASVESSPTVKDCLVPVLKVGLAPETQDAILQPSKREIVPVVHSEVVYSFCKALDLRATLAPVETRVVFDPPKCSKKQKVVPVVHSKIVYSICLALNLEAELAN</sequence>